<reference evidence="7 8" key="1">
    <citation type="journal article" date="2016" name="Nat. Commun.">
        <title>Thousands of microbial genomes shed light on interconnected biogeochemical processes in an aquifer system.</title>
        <authorList>
            <person name="Anantharaman K."/>
            <person name="Brown C.T."/>
            <person name="Hug L.A."/>
            <person name="Sharon I."/>
            <person name="Castelle C.J."/>
            <person name="Probst A.J."/>
            <person name="Thomas B.C."/>
            <person name="Singh A."/>
            <person name="Wilkins M.J."/>
            <person name="Karaoz U."/>
            <person name="Brodie E.L."/>
            <person name="Williams K.H."/>
            <person name="Hubbard S.S."/>
            <person name="Banfield J.F."/>
        </authorList>
    </citation>
    <scope>NUCLEOTIDE SEQUENCE [LARGE SCALE GENOMIC DNA]</scope>
</reference>
<dbReference type="GO" id="GO:0070475">
    <property type="term" value="P:rRNA base methylation"/>
    <property type="evidence" value="ECO:0007669"/>
    <property type="project" value="UniProtKB-UniRule"/>
</dbReference>
<dbReference type="GO" id="GO:0005737">
    <property type="term" value="C:cytoplasm"/>
    <property type="evidence" value="ECO:0007669"/>
    <property type="project" value="UniProtKB-SubCell"/>
</dbReference>
<dbReference type="Gene3D" id="3.40.50.150">
    <property type="entry name" value="Vaccinia Virus protein VP39"/>
    <property type="match status" value="1"/>
</dbReference>
<dbReference type="SUPFAM" id="SSF53335">
    <property type="entry name" value="S-adenosyl-L-methionine-dependent methyltransferases"/>
    <property type="match status" value="1"/>
</dbReference>
<evidence type="ECO:0000256" key="3">
    <source>
        <dbReference type="ARBA" id="ARBA00022603"/>
    </source>
</evidence>
<evidence type="ECO:0000313" key="8">
    <source>
        <dbReference type="Proteomes" id="UP000178109"/>
    </source>
</evidence>
<keyword evidence="6" id="KW-0963">Cytoplasm</keyword>
<dbReference type="GO" id="GO:0071424">
    <property type="term" value="F:rRNA (cytosine-N4-)-methyltransferase activity"/>
    <property type="evidence" value="ECO:0007669"/>
    <property type="project" value="UniProtKB-UniRule"/>
</dbReference>
<dbReference type="PANTHER" id="PTHR11265">
    <property type="entry name" value="S-ADENOSYL-METHYLTRANSFERASE MRAW"/>
    <property type="match status" value="1"/>
</dbReference>
<dbReference type="InterPro" id="IPR002903">
    <property type="entry name" value="RsmH"/>
</dbReference>
<dbReference type="Gene3D" id="1.10.150.170">
    <property type="entry name" value="Putative methyltransferase TM0872, insert domain"/>
    <property type="match status" value="1"/>
</dbReference>
<organism evidence="7 8">
    <name type="scientific">Candidatus Komeilibacteria bacterium RIFCSPLOWO2_02_FULL_48_11</name>
    <dbReference type="NCBI Taxonomy" id="1798553"/>
    <lineage>
        <taxon>Bacteria</taxon>
        <taxon>Candidatus Komeiliibacteriota</taxon>
    </lineage>
</organism>
<comment type="subcellular location">
    <subcellularLocation>
        <location evidence="6">Cytoplasm</location>
    </subcellularLocation>
</comment>
<dbReference type="Proteomes" id="UP000178109">
    <property type="component" value="Unassembled WGS sequence"/>
</dbReference>
<dbReference type="HAMAP" id="MF_01007">
    <property type="entry name" value="16SrRNA_methyltr_H"/>
    <property type="match status" value="1"/>
</dbReference>
<gene>
    <name evidence="6" type="primary">rsmH</name>
    <name evidence="7" type="ORF">A3H70_02225</name>
</gene>
<sequence length="322" mass="35642">MNTTAHIPVLVNEVIAGLNLKPSDNVIDATLGGGGHAEAILEATALNGKLLGIDWDSKAVKRAQERLAKYKNRLILKTGNYRNVKEIIYESGFNEVSAVLLDLGLSTDQLADKSRGFSFSSEGPLDMRFSDQEGLTAAAVVNTWSEKDLAHIFRKYGEERHASRIAHLIVALRQRAPFNSALELADVVLRGAGRRGGKKRISARGGSAFGRHPATRVFQALRITINRELENLEAALPEMVDILASQGRLAIISFHSLEDRIVKQFFKREAIGCLCPPELPECRCRHQARLRLINKKVITPTEDEIRRNPAARSAKLRIAEKI</sequence>
<keyword evidence="2 6" id="KW-0698">rRNA processing</keyword>
<evidence type="ECO:0000313" key="7">
    <source>
        <dbReference type="EMBL" id="OGY91938.1"/>
    </source>
</evidence>
<dbReference type="Pfam" id="PF01795">
    <property type="entry name" value="Methyltransf_5"/>
    <property type="match status" value="1"/>
</dbReference>
<evidence type="ECO:0000256" key="1">
    <source>
        <dbReference type="ARBA" id="ARBA00010396"/>
    </source>
</evidence>
<keyword evidence="3 6" id="KW-0489">Methyltransferase</keyword>
<feature type="binding site" evidence="6">
    <location>
        <begin position="34"/>
        <end position="36"/>
    </location>
    <ligand>
        <name>S-adenosyl-L-methionine</name>
        <dbReference type="ChEBI" id="CHEBI:59789"/>
    </ligand>
</feature>
<feature type="binding site" evidence="6">
    <location>
        <position position="102"/>
    </location>
    <ligand>
        <name>S-adenosyl-L-methionine</name>
        <dbReference type="ChEBI" id="CHEBI:59789"/>
    </ligand>
</feature>
<dbReference type="STRING" id="1798553.A3H70_02225"/>
<dbReference type="AlphaFoldDB" id="A0A1G2BSE9"/>
<evidence type="ECO:0000256" key="2">
    <source>
        <dbReference type="ARBA" id="ARBA00022552"/>
    </source>
</evidence>
<dbReference type="InterPro" id="IPR023397">
    <property type="entry name" value="SAM-dep_MeTrfase_MraW_recog"/>
</dbReference>
<accession>A0A1G2BSE9</accession>
<evidence type="ECO:0000256" key="6">
    <source>
        <dbReference type="HAMAP-Rule" id="MF_01007"/>
    </source>
</evidence>
<protein>
    <recommendedName>
        <fullName evidence="6">Ribosomal RNA small subunit methyltransferase H</fullName>
        <ecNumber evidence="6">2.1.1.199</ecNumber>
    </recommendedName>
    <alternativeName>
        <fullName evidence="6">16S rRNA m(4)C1402 methyltransferase</fullName>
    </alternativeName>
    <alternativeName>
        <fullName evidence="6">rRNA (cytosine-N(4)-)-methyltransferase RsmH</fullName>
    </alternativeName>
</protein>
<name>A0A1G2BSE9_9BACT</name>
<comment type="caution">
    <text evidence="7">The sequence shown here is derived from an EMBL/GenBank/DDBJ whole genome shotgun (WGS) entry which is preliminary data.</text>
</comment>
<feature type="binding site" evidence="6">
    <location>
        <position position="81"/>
    </location>
    <ligand>
        <name>S-adenosyl-L-methionine</name>
        <dbReference type="ChEBI" id="CHEBI:59789"/>
    </ligand>
</feature>
<keyword evidence="5 6" id="KW-0949">S-adenosyl-L-methionine</keyword>
<dbReference type="PANTHER" id="PTHR11265:SF0">
    <property type="entry name" value="12S RRNA N4-METHYLCYTIDINE METHYLTRANSFERASE"/>
    <property type="match status" value="1"/>
</dbReference>
<dbReference type="PIRSF" id="PIRSF004486">
    <property type="entry name" value="MraW"/>
    <property type="match status" value="1"/>
</dbReference>
<comment type="function">
    <text evidence="6">Specifically methylates the N4 position of cytidine in position 1402 (C1402) of 16S rRNA.</text>
</comment>
<feature type="binding site" evidence="6">
    <location>
        <position position="54"/>
    </location>
    <ligand>
        <name>S-adenosyl-L-methionine</name>
        <dbReference type="ChEBI" id="CHEBI:59789"/>
    </ligand>
</feature>
<comment type="similarity">
    <text evidence="1 6">Belongs to the methyltransferase superfamily. RsmH family.</text>
</comment>
<dbReference type="EMBL" id="MHKO01000033">
    <property type="protein sequence ID" value="OGY91938.1"/>
    <property type="molecule type" value="Genomic_DNA"/>
</dbReference>
<feature type="binding site" evidence="6">
    <location>
        <position position="109"/>
    </location>
    <ligand>
        <name>S-adenosyl-L-methionine</name>
        <dbReference type="ChEBI" id="CHEBI:59789"/>
    </ligand>
</feature>
<evidence type="ECO:0000256" key="5">
    <source>
        <dbReference type="ARBA" id="ARBA00022691"/>
    </source>
</evidence>
<dbReference type="NCBIfam" id="TIGR00006">
    <property type="entry name" value="16S rRNA (cytosine(1402)-N(4))-methyltransferase RsmH"/>
    <property type="match status" value="1"/>
</dbReference>
<comment type="catalytic activity">
    <reaction evidence="6">
        <text>cytidine(1402) in 16S rRNA + S-adenosyl-L-methionine = N(4)-methylcytidine(1402) in 16S rRNA + S-adenosyl-L-homocysteine + H(+)</text>
        <dbReference type="Rhea" id="RHEA:42928"/>
        <dbReference type="Rhea" id="RHEA-COMP:10286"/>
        <dbReference type="Rhea" id="RHEA-COMP:10287"/>
        <dbReference type="ChEBI" id="CHEBI:15378"/>
        <dbReference type="ChEBI" id="CHEBI:57856"/>
        <dbReference type="ChEBI" id="CHEBI:59789"/>
        <dbReference type="ChEBI" id="CHEBI:74506"/>
        <dbReference type="ChEBI" id="CHEBI:82748"/>
        <dbReference type="EC" id="2.1.1.199"/>
    </reaction>
</comment>
<keyword evidence="4 6" id="KW-0808">Transferase</keyword>
<proteinExistence type="inferred from homology"/>
<dbReference type="EC" id="2.1.1.199" evidence="6"/>
<dbReference type="InterPro" id="IPR029063">
    <property type="entry name" value="SAM-dependent_MTases_sf"/>
</dbReference>
<dbReference type="SUPFAM" id="SSF81799">
    <property type="entry name" value="Putative methyltransferase TM0872, insert domain"/>
    <property type="match status" value="1"/>
</dbReference>
<evidence type="ECO:0000256" key="4">
    <source>
        <dbReference type="ARBA" id="ARBA00022679"/>
    </source>
</evidence>